<dbReference type="Pfam" id="PF13646">
    <property type="entry name" value="HEAT_2"/>
    <property type="match status" value="1"/>
</dbReference>
<organism evidence="1 2">
    <name type="scientific">Saccharothrix syringae</name>
    <name type="common">Nocardiopsis syringae</name>
    <dbReference type="NCBI Taxonomy" id="103733"/>
    <lineage>
        <taxon>Bacteria</taxon>
        <taxon>Bacillati</taxon>
        <taxon>Actinomycetota</taxon>
        <taxon>Actinomycetes</taxon>
        <taxon>Pseudonocardiales</taxon>
        <taxon>Pseudonocardiaceae</taxon>
        <taxon>Saccharothrix</taxon>
    </lineage>
</organism>
<dbReference type="Gene3D" id="1.25.10.10">
    <property type="entry name" value="Leucine-rich Repeat Variant"/>
    <property type="match status" value="1"/>
</dbReference>
<protein>
    <submittedName>
        <fullName evidence="1">HEAT repeat domain-containing protein</fullName>
    </submittedName>
</protein>
<dbReference type="OrthoDB" id="1190024at2"/>
<dbReference type="RefSeq" id="WP_153277985.1">
    <property type="nucleotide sequence ID" value="NZ_CP034550.1"/>
</dbReference>
<accession>A0A5Q0GWD6</accession>
<dbReference type="EMBL" id="CP034550">
    <property type="protein sequence ID" value="QFZ17780.1"/>
    <property type="molecule type" value="Genomic_DNA"/>
</dbReference>
<dbReference type="InterPro" id="IPR011989">
    <property type="entry name" value="ARM-like"/>
</dbReference>
<dbReference type="InterPro" id="IPR016024">
    <property type="entry name" value="ARM-type_fold"/>
</dbReference>
<proteinExistence type="predicted"/>
<dbReference type="Proteomes" id="UP000325787">
    <property type="component" value="Chromosome"/>
</dbReference>
<evidence type="ECO:0000313" key="1">
    <source>
        <dbReference type="EMBL" id="QFZ17780.1"/>
    </source>
</evidence>
<sequence length="250" mass="25945">MHGIRLPPPYRAFLSSVGDGGVGPGYGLQGLSRWRSVELPGGLARVELGDAAATGLRVVDAGGVEATVLLVTGPHSGRLVDVGAGVSARLRPEEDFLSWYAAWLESADLPGVAPRGESVLVEVLSTADEAERIRAVHELGALDALSDDTVGLVGSLALRDPSSRVRYQAVELLGELGDEVVGVLVGAVRDGKRSVGRRALVHVMRLAGATPAWQEALGAMRSTGDDVGVRIAEDLESRRLLGAVLPPGGA</sequence>
<reference evidence="2" key="1">
    <citation type="journal article" date="2021" name="Curr. Microbiol.">
        <title>Complete genome of nocamycin-producing strain Saccharothrix syringae NRRL B-16468 reveals the biosynthetic potential for secondary metabolites.</title>
        <authorList>
            <person name="Mo X."/>
            <person name="Yang S."/>
        </authorList>
    </citation>
    <scope>NUCLEOTIDE SEQUENCE [LARGE SCALE GENOMIC DNA]</scope>
    <source>
        <strain evidence="2">ATCC 51364 / DSM 43886 / JCM 6844 / KCTC 9398 / NBRC 14523 / NRRL B-16468 / INA 2240</strain>
    </source>
</reference>
<dbReference type="AlphaFoldDB" id="A0A5Q0GWD6"/>
<name>A0A5Q0GWD6_SACSY</name>
<dbReference type="KEGG" id="ssyi:EKG83_10070"/>
<keyword evidence="2" id="KW-1185">Reference proteome</keyword>
<dbReference type="SUPFAM" id="SSF48371">
    <property type="entry name" value="ARM repeat"/>
    <property type="match status" value="1"/>
</dbReference>
<evidence type="ECO:0000313" key="2">
    <source>
        <dbReference type="Proteomes" id="UP000325787"/>
    </source>
</evidence>
<gene>
    <name evidence="1" type="ORF">EKG83_10070</name>
</gene>